<dbReference type="PANTHER" id="PTHR21060">
    <property type="entry name" value="ACETATE KINASE"/>
    <property type="match status" value="1"/>
</dbReference>
<evidence type="ECO:0000256" key="2">
    <source>
        <dbReference type="ARBA" id="ARBA00022490"/>
    </source>
</evidence>
<comment type="pathway">
    <text evidence="9">Metabolic intermediate biosynthesis; acetyl-CoA biosynthesis; acetyl-CoA from acetate: step 1/2.</text>
</comment>
<name>A0A317MVV1_9GAMM</name>
<feature type="site" description="Transition state stabilizer" evidence="9">
    <location>
        <position position="242"/>
    </location>
</feature>
<dbReference type="NCBIfam" id="TIGR00016">
    <property type="entry name" value="ackA"/>
    <property type="match status" value="1"/>
</dbReference>
<evidence type="ECO:0000256" key="7">
    <source>
        <dbReference type="ARBA" id="ARBA00022840"/>
    </source>
</evidence>
<evidence type="ECO:0000256" key="10">
    <source>
        <dbReference type="RuleBase" id="RU003835"/>
    </source>
</evidence>
<dbReference type="UniPathway" id="UPA00340">
    <property type="reaction ID" value="UER00458"/>
</dbReference>
<comment type="subcellular location">
    <subcellularLocation>
        <location evidence="9">Cytoplasm</location>
    </subcellularLocation>
</comment>
<dbReference type="OrthoDB" id="9802453at2"/>
<dbReference type="GO" id="GO:0006083">
    <property type="term" value="P:acetate metabolic process"/>
    <property type="evidence" value="ECO:0007669"/>
    <property type="project" value="TreeGrafter"/>
</dbReference>
<evidence type="ECO:0000256" key="4">
    <source>
        <dbReference type="ARBA" id="ARBA00022723"/>
    </source>
</evidence>
<evidence type="ECO:0000256" key="6">
    <source>
        <dbReference type="ARBA" id="ARBA00022777"/>
    </source>
</evidence>
<dbReference type="GO" id="GO:0006085">
    <property type="term" value="P:acetyl-CoA biosynthetic process"/>
    <property type="evidence" value="ECO:0007669"/>
    <property type="project" value="UniProtKB-UniRule"/>
</dbReference>
<comment type="catalytic activity">
    <reaction evidence="9">
        <text>acetate + ATP = acetyl phosphate + ADP</text>
        <dbReference type="Rhea" id="RHEA:11352"/>
        <dbReference type="ChEBI" id="CHEBI:22191"/>
        <dbReference type="ChEBI" id="CHEBI:30089"/>
        <dbReference type="ChEBI" id="CHEBI:30616"/>
        <dbReference type="ChEBI" id="CHEBI:456216"/>
        <dbReference type="EC" id="2.7.2.1"/>
    </reaction>
</comment>
<dbReference type="InterPro" id="IPR043129">
    <property type="entry name" value="ATPase_NBD"/>
</dbReference>
<protein>
    <recommendedName>
        <fullName evidence="9">Acetate kinase</fullName>
        <ecNumber evidence="9">2.7.2.1</ecNumber>
    </recommendedName>
    <alternativeName>
        <fullName evidence="9">Acetokinase</fullName>
    </alternativeName>
</protein>
<dbReference type="GO" id="GO:0005524">
    <property type="term" value="F:ATP binding"/>
    <property type="evidence" value="ECO:0007669"/>
    <property type="project" value="UniProtKB-KW"/>
</dbReference>
<comment type="subunit">
    <text evidence="9">Homodimer.</text>
</comment>
<dbReference type="PIRSF" id="PIRSF000722">
    <property type="entry name" value="Acetate_prop_kin"/>
    <property type="match status" value="1"/>
</dbReference>
<dbReference type="InterPro" id="IPR004372">
    <property type="entry name" value="Ac/propionate_kinase"/>
</dbReference>
<feature type="binding site" evidence="9">
    <location>
        <position position="16"/>
    </location>
    <ligand>
        <name>ATP</name>
        <dbReference type="ChEBI" id="CHEBI:30616"/>
    </ligand>
</feature>
<dbReference type="RefSeq" id="WP_110018644.1">
    <property type="nucleotide sequence ID" value="NZ_QGTJ01000005.1"/>
</dbReference>
<feature type="active site" description="Proton donor/acceptor" evidence="9">
    <location>
        <position position="151"/>
    </location>
</feature>
<keyword evidence="2 9" id="KW-0963">Cytoplasm</keyword>
<dbReference type="Proteomes" id="UP000246569">
    <property type="component" value="Unassembled WGS sequence"/>
</dbReference>
<dbReference type="HAMAP" id="MF_00020">
    <property type="entry name" value="Acetate_kinase"/>
    <property type="match status" value="1"/>
</dbReference>
<feature type="binding site" evidence="9">
    <location>
        <position position="380"/>
    </location>
    <ligand>
        <name>Mg(2+)</name>
        <dbReference type="ChEBI" id="CHEBI:18420"/>
    </ligand>
</feature>
<dbReference type="InterPro" id="IPR023865">
    <property type="entry name" value="Aliphatic_acid_kinase_CS"/>
</dbReference>
<dbReference type="InterPro" id="IPR000890">
    <property type="entry name" value="Aliphatic_acid_kin_short-chain"/>
</dbReference>
<feature type="binding site" evidence="9">
    <location>
        <position position="94"/>
    </location>
    <ligand>
        <name>substrate</name>
    </ligand>
</feature>
<sequence length="395" mass="42077">MSSGILVLNAGSSSIKFAIYGEQGDTLNEVAHGLIEDIGGAKPHFVAKARDGQKLGELHPAAEPLYDHARALTDLLAWLDEHPELPKLRAVGHRVVHGGTLYSAPVLLDHAIVDHLDNLIPLAPLHQPHNVAGIKAVYAIDPNMPQVACFDTAFHRSQPEVARLFAIPQKYRDEGVQRYGFHGMSYEFVASRLPDLIGERGHGKIVIAHLGNGASMCAIDQGKSVASTMGFTAVDGLPMGTRTGNIDPGVLLYMIGQHGMGLKQLTDLLYKQSGLLGLSGISNDMRTLLSSSEPAAQITVEYFCYRIVRELGSMAAALGGLDALVFTGGIGEHAAPVRARVCELAAWYGIALDPAANEAGATVITTADSRIPALVVPTDEEGIIARHTRRLASTV</sequence>
<keyword evidence="12" id="KW-1185">Reference proteome</keyword>
<feature type="binding site" evidence="9">
    <location>
        <begin position="284"/>
        <end position="286"/>
    </location>
    <ligand>
        <name>ATP</name>
        <dbReference type="ChEBI" id="CHEBI:30616"/>
    </ligand>
</feature>
<comment type="similarity">
    <text evidence="1 9 10">Belongs to the acetokinase family.</text>
</comment>
<keyword evidence="6 9" id="KW-0418">Kinase</keyword>
<keyword evidence="5 9" id="KW-0547">Nucleotide-binding</keyword>
<dbReference type="GO" id="GO:0008776">
    <property type="term" value="F:acetate kinase activity"/>
    <property type="evidence" value="ECO:0007669"/>
    <property type="project" value="UniProtKB-UniRule"/>
</dbReference>
<feature type="binding site" evidence="9">
    <location>
        <begin position="209"/>
        <end position="213"/>
    </location>
    <ligand>
        <name>ATP</name>
        <dbReference type="ChEBI" id="CHEBI:30616"/>
    </ligand>
</feature>
<dbReference type="Gene3D" id="3.30.420.40">
    <property type="match status" value="2"/>
</dbReference>
<keyword evidence="4 9" id="KW-0479">Metal-binding</keyword>
<proteinExistence type="inferred from homology"/>
<evidence type="ECO:0000313" key="12">
    <source>
        <dbReference type="Proteomes" id="UP000246569"/>
    </source>
</evidence>
<dbReference type="EC" id="2.7.2.1" evidence="9"/>
<comment type="cofactor">
    <cofactor evidence="9">
        <name>Mg(2+)</name>
        <dbReference type="ChEBI" id="CHEBI:18420"/>
    </cofactor>
    <cofactor evidence="9">
        <name>Mn(2+)</name>
        <dbReference type="ChEBI" id="CHEBI:29035"/>
    </cofactor>
    <text evidence="9">Mg(2+). Can also accept Mn(2+).</text>
</comment>
<evidence type="ECO:0000256" key="9">
    <source>
        <dbReference type="HAMAP-Rule" id="MF_00020"/>
    </source>
</evidence>
<feature type="site" description="Transition state stabilizer" evidence="9">
    <location>
        <position position="182"/>
    </location>
</feature>
<gene>
    <name evidence="9" type="primary">ackA</name>
    <name evidence="11" type="ORF">C7443_105298</name>
</gene>
<dbReference type="Pfam" id="PF00871">
    <property type="entry name" value="Acetate_kinase"/>
    <property type="match status" value="1"/>
</dbReference>
<dbReference type="PRINTS" id="PR00471">
    <property type="entry name" value="ACETATEKNASE"/>
</dbReference>
<dbReference type="AlphaFoldDB" id="A0A317MVV1"/>
<evidence type="ECO:0000256" key="8">
    <source>
        <dbReference type="ARBA" id="ARBA00022842"/>
    </source>
</evidence>
<evidence type="ECO:0000256" key="5">
    <source>
        <dbReference type="ARBA" id="ARBA00022741"/>
    </source>
</evidence>
<comment type="function">
    <text evidence="9">Catalyzes the formation of acetyl phosphate from acetate and ATP. Can also catalyze the reverse reaction.</text>
</comment>
<comment type="caution">
    <text evidence="11">The sequence shown here is derived from an EMBL/GenBank/DDBJ whole genome shotgun (WGS) entry which is preliminary data.</text>
</comment>
<dbReference type="GO" id="GO:0000287">
    <property type="term" value="F:magnesium ion binding"/>
    <property type="evidence" value="ECO:0007669"/>
    <property type="project" value="UniProtKB-UniRule"/>
</dbReference>
<dbReference type="PANTHER" id="PTHR21060:SF21">
    <property type="entry name" value="ACETATE KINASE"/>
    <property type="match status" value="1"/>
</dbReference>
<dbReference type="GO" id="GO:0005829">
    <property type="term" value="C:cytosol"/>
    <property type="evidence" value="ECO:0007669"/>
    <property type="project" value="TreeGrafter"/>
</dbReference>
<evidence type="ECO:0000256" key="3">
    <source>
        <dbReference type="ARBA" id="ARBA00022679"/>
    </source>
</evidence>
<dbReference type="PROSITE" id="PS01075">
    <property type="entry name" value="ACETATE_KINASE_1"/>
    <property type="match status" value="1"/>
</dbReference>
<evidence type="ECO:0000256" key="1">
    <source>
        <dbReference type="ARBA" id="ARBA00008748"/>
    </source>
</evidence>
<reference evidence="11 12" key="1">
    <citation type="submission" date="2018-05" db="EMBL/GenBank/DDBJ databases">
        <title>Genomic Encyclopedia of Type Strains, Phase IV (KMG-IV): sequencing the most valuable type-strain genomes for metagenomic binning, comparative biology and taxonomic classification.</title>
        <authorList>
            <person name="Goeker M."/>
        </authorList>
    </citation>
    <scope>NUCLEOTIDE SEQUENCE [LARGE SCALE GENOMIC DNA]</scope>
    <source>
        <strain evidence="11 12">DSM 23606</strain>
    </source>
</reference>
<accession>A0A317MVV1</accession>
<keyword evidence="8 9" id="KW-0460">Magnesium</keyword>
<keyword evidence="7 9" id="KW-0067">ATP-binding</keyword>
<feature type="binding site" evidence="9">
    <location>
        <begin position="329"/>
        <end position="333"/>
    </location>
    <ligand>
        <name>ATP</name>
        <dbReference type="ChEBI" id="CHEBI:30616"/>
    </ligand>
</feature>
<keyword evidence="3 9" id="KW-0808">Transferase</keyword>
<dbReference type="EMBL" id="QGTJ01000005">
    <property type="protein sequence ID" value="PWV61864.1"/>
    <property type="molecule type" value="Genomic_DNA"/>
</dbReference>
<dbReference type="SUPFAM" id="SSF53067">
    <property type="entry name" value="Actin-like ATPase domain"/>
    <property type="match status" value="2"/>
</dbReference>
<feature type="binding site" evidence="9">
    <location>
        <position position="9"/>
    </location>
    <ligand>
        <name>Mg(2+)</name>
        <dbReference type="ChEBI" id="CHEBI:18420"/>
    </ligand>
</feature>
<evidence type="ECO:0000313" key="11">
    <source>
        <dbReference type="EMBL" id="PWV61864.1"/>
    </source>
</evidence>
<dbReference type="PROSITE" id="PS01076">
    <property type="entry name" value="ACETATE_KINASE_2"/>
    <property type="match status" value="1"/>
</dbReference>
<organism evidence="11 12">
    <name type="scientific">Plasticicumulans acidivorans</name>
    <dbReference type="NCBI Taxonomy" id="886464"/>
    <lineage>
        <taxon>Bacteria</taxon>
        <taxon>Pseudomonadati</taxon>
        <taxon>Pseudomonadota</taxon>
        <taxon>Gammaproteobacteria</taxon>
        <taxon>Candidatus Competibacteraceae</taxon>
        <taxon>Plasticicumulans</taxon>
    </lineage>
</organism>